<accession>A0A1V6TVV9</accession>
<name>A0A1V6TVV9_9EURO</name>
<reference evidence="3" key="1">
    <citation type="journal article" date="2017" name="Nat. Microbiol.">
        <title>Global analysis of biosynthetic gene clusters reveals vast potential of secondary metabolite production in Penicillium species.</title>
        <authorList>
            <person name="Nielsen J.C."/>
            <person name="Grijseels S."/>
            <person name="Prigent S."/>
            <person name="Ji B."/>
            <person name="Dainat J."/>
            <person name="Nielsen K.F."/>
            <person name="Frisvad J.C."/>
            <person name="Workman M."/>
            <person name="Nielsen J."/>
        </authorList>
    </citation>
    <scope>NUCLEOTIDE SEQUENCE [LARGE SCALE GENOMIC DNA]</scope>
    <source>
        <strain evidence="3">IBT 24891</strain>
    </source>
</reference>
<feature type="compositionally biased region" description="Basic and acidic residues" evidence="1">
    <location>
        <begin position="83"/>
        <end position="93"/>
    </location>
</feature>
<organism evidence="2 3">
    <name type="scientific">Penicillium steckii</name>
    <dbReference type="NCBI Taxonomy" id="303698"/>
    <lineage>
        <taxon>Eukaryota</taxon>
        <taxon>Fungi</taxon>
        <taxon>Dikarya</taxon>
        <taxon>Ascomycota</taxon>
        <taxon>Pezizomycotina</taxon>
        <taxon>Eurotiomycetes</taxon>
        <taxon>Eurotiomycetidae</taxon>
        <taxon>Eurotiales</taxon>
        <taxon>Aspergillaceae</taxon>
        <taxon>Penicillium</taxon>
    </lineage>
</organism>
<feature type="region of interest" description="Disordered" evidence="1">
    <location>
        <begin position="83"/>
        <end position="103"/>
    </location>
</feature>
<keyword evidence="3" id="KW-1185">Reference proteome</keyword>
<feature type="compositionally biased region" description="Pro residues" evidence="1">
    <location>
        <begin position="197"/>
        <end position="206"/>
    </location>
</feature>
<sequence>MMYEEHPLHYGISHPTPYFCIFRPSGSLVPLIPVDELPNWLQISSWSPSMYSRIQPVTLDRIPRLGEYDIICHHCSSGVDSLHHSVSERDDSPRSSNSRRKSCPEIMSVADIGTVPPSIDSKMAFPAGFRCPIMEQHPLNAAAPQSPVLEGFSFNMPHIPGMSFDMKLMPAALVSRMPPNMISPSPPGSDIGEKGSPPAPIVPPKRPTLNGNDPGDSASLLKLASLPPPAVPLGNEEDRPTTPAPCAPSKHPLSPDTQSKISQAIAASLCSVSVENENLPPRCPRRPSIGQASNSNAGRNRATSLGAASAGNEDTVHSVPLVIAVDNLKDVISCKDISPPDSSRHSIVSGGSRPRSQSRVSNISAKPLSRASSKKKRRRESAQRHRERAQRRRERRKEKLGAGADAVDSKGERQRRDKNQNEESLTSSGKRPEQVNSYTKRRDRREKQSKGRKDHSSNSRYVHMSMSSA</sequence>
<evidence type="ECO:0000313" key="3">
    <source>
        <dbReference type="Proteomes" id="UP000191285"/>
    </source>
</evidence>
<dbReference type="STRING" id="303698.A0A1V6TVV9"/>
<dbReference type="EMBL" id="MLKD01000002">
    <property type="protein sequence ID" value="OQE29989.1"/>
    <property type="molecule type" value="Genomic_DNA"/>
</dbReference>
<feature type="compositionally biased region" description="Basic and acidic residues" evidence="1">
    <location>
        <begin position="407"/>
        <end position="421"/>
    </location>
</feature>
<gene>
    <name evidence="2" type="ORF">PENSTE_c002G07247</name>
</gene>
<feature type="region of interest" description="Disordered" evidence="1">
    <location>
        <begin position="336"/>
        <end position="469"/>
    </location>
</feature>
<proteinExistence type="predicted"/>
<feature type="compositionally biased region" description="Polar residues" evidence="1">
    <location>
        <begin position="354"/>
        <end position="363"/>
    </location>
</feature>
<evidence type="ECO:0000313" key="2">
    <source>
        <dbReference type="EMBL" id="OQE29989.1"/>
    </source>
</evidence>
<feature type="compositionally biased region" description="Polar residues" evidence="1">
    <location>
        <begin position="422"/>
        <end position="438"/>
    </location>
</feature>
<feature type="compositionally biased region" description="Basic residues" evidence="1">
    <location>
        <begin position="372"/>
        <end position="398"/>
    </location>
</feature>
<feature type="compositionally biased region" description="Polar residues" evidence="1">
    <location>
        <begin position="290"/>
        <end position="303"/>
    </location>
</feature>
<feature type="compositionally biased region" description="Basic and acidic residues" evidence="1">
    <location>
        <begin position="445"/>
        <end position="457"/>
    </location>
</feature>
<dbReference type="Proteomes" id="UP000191285">
    <property type="component" value="Unassembled WGS sequence"/>
</dbReference>
<evidence type="ECO:0000256" key="1">
    <source>
        <dbReference type="SAM" id="MobiDB-lite"/>
    </source>
</evidence>
<protein>
    <submittedName>
        <fullName evidence="2">Uncharacterized protein</fullName>
    </submittedName>
</protein>
<dbReference type="AlphaFoldDB" id="A0A1V6TVV9"/>
<dbReference type="OrthoDB" id="4185910at2759"/>
<feature type="region of interest" description="Disordered" evidence="1">
    <location>
        <begin position="179"/>
        <end position="258"/>
    </location>
</feature>
<feature type="region of interest" description="Disordered" evidence="1">
    <location>
        <begin position="277"/>
        <end position="314"/>
    </location>
</feature>
<comment type="caution">
    <text evidence="2">The sequence shown here is derived from an EMBL/GenBank/DDBJ whole genome shotgun (WGS) entry which is preliminary data.</text>
</comment>